<gene>
    <name evidence="2" type="ORF">R3P38DRAFT_3212371</name>
</gene>
<comment type="caution">
    <text evidence="2">The sequence shown here is derived from an EMBL/GenBank/DDBJ whole genome shotgun (WGS) entry which is preliminary data.</text>
</comment>
<accession>A0AAW0AF00</accession>
<proteinExistence type="predicted"/>
<feature type="region of interest" description="Disordered" evidence="1">
    <location>
        <begin position="245"/>
        <end position="266"/>
    </location>
</feature>
<dbReference type="AlphaFoldDB" id="A0AAW0AF00"/>
<feature type="region of interest" description="Disordered" evidence="1">
    <location>
        <begin position="1"/>
        <end position="26"/>
    </location>
</feature>
<name>A0AAW0AF00_9AGAR</name>
<keyword evidence="3" id="KW-1185">Reference proteome</keyword>
<protein>
    <submittedName>
        <fullName evidence="2">Uncharacterized protein</fullName>
    </submittedName>
</protein>
<dbReference type="Proteomes" id="UP001362999">
    <property type="component" value="Unassembled WGS sequence"/>
</dbReference>
<evidence type="ECO:0000313" key="3">
    <source>
        <dbReference type="Proteomes" id="UP001362999"/>
    </source>
</evidence>
<feature type="compositionally biased region" description="Polar residues" evidence="1">
    <location>
        <begin position="176"/>
        <end position="186"/>
    </location>
</feature>
<dbReference type="EMBL" id="JAWWNJ010000071">
    <property type="protein sequence ID" value="KAK7007362.1"/>
    <property type="molecule type" value="Genomic_DNA"/>
</dbReference>
<feature type="region of interest" description="Disordered" evidence="1">
    <location>
        <begin position="167"/>
        <end position="187"/>
    </location>
</feature>
<evidence type="ECO:0000256" key="1">
    <source>
        <dbReference type="SAM" id="MobiDB-lite"/>
    </source>
</evidence>
<evidence type="ECO:0000313" key="2">
    <source>
        <dbReference type="EMBL" id="KAK7007362.1"/>
    </source>
</evidence>
<organism evidence="2 3">
    <name type="scientific">Favolaschia claudopus</name>
    <dbReference type="NCBI Taxonomy" id="2862362"/>
    <lineage>
        <taxon>Eukaryota</taxon>
        <taxon>Fungi</taxon>
        <taxon>Dikarya</taxon>
        <taxon>Basidiomycota</taxon>
        <taxon>Agaricomycotina</taxon>
        <taxon>Agaricomycetes</taxon>
        <taxon>Agaricomycetidae</taxon>
        <taxon>Agaricales</taxon>
        <taxon>Marasmiineae</taxon>
        <taxon>Mycenaceae</taxon>
        <taxon>Favolaschia</taxon>
    </lineage>
</organism>
<sequence length="317" mass="34512">MGSTAPSLDHSLSLKSTPINSAPSSRAAAHPSTLAFQLATLTARPWSSPPASPTQSLAAELLRHPTSRITYGLCSALLQSLSAHSSSVSRLKQSASISYLPLCGFPFACGRRNAHPICAYFLQPLPHLHPLLVSLLRKYIRASIRRALVSASLPSFHSIRSLPRSRVSHHPRAAVTSPSVSQTRSNPMHLPITAPQAARHTSALTLRQYVHPPNRRLQCIATPLSANSAHALNAHRVYPRRARLRDTEGERGVERSNRRNGGREGGRWMRATKKAFFFLRCVGAAVGVARGGFRYLESCVERRGEQRLSAVLVLGAA</sequence>
<reference evidence="2 3" key="1">
    <citation type="journal article" date="2024" name="J Genomics">
        <title>Draft genome sequencing and assembly of Favolaschia claudopus CIRM-BRFM 2984 isolated from oak limbs.</title>
        <authorList>
            <person name="Navarro D."/>
            <person name="Drula E."/>
            <person name="Chaduli D."/>
            <person name="Cazenave R."/>
            <person name="Ahrendt S."/>
            <person name="Wang J."/>
            <person name="Lipzen A."/>
            <person name="Daum C."/>
            <person name="Barry K."/>
            <person name="Grigoriev I.V."/>
            <person name="Favel A."/>
            <person name="Rosso M.N."/>
            <person name="Martin F."/>
        </authorList>
    </citation>
    <scope>NUCLEOTIDE SEQUENCE [LARGE SCALE GENOMIC DNA]</scope>
    <source>
        <strain evidence="2 3">CIRM-BRFM 2984</strain>
    </source>
</reference>